<keyword evidence="3" id="KW-1185">Reference proteome</keyword>
<dbReference type="OrthoDB" id="231034at2157"/>
<dbReference type="GeneID" id="64824849"/>
<proteinExistence type="predicted"/>
<dbReference type="PATRIC" id="fig|662476.7.peg.3796"/>
<evidence type="ECO:0000313" key="2">
    <source>
        <dbReference type="EMBL" id="QUJ74298.1"/>
    </source>
</evidence>
<dbReference type="KEGG" id="hsin:KDQ40_17795"/>
<sequence>MSLSPHTVLVTLRDRYDATEEPVAPDTVAYLCGESPADVIRVLRSLCGTEFVVETDDGYRPTITAREFLRLNVELEDVVAVDVVDG</sequence>
<evidence type="ECO:0000313" key="1">
    <source>
        <dbReference type="EMBL" id="EMA09517.1"/>
    </source>
</evidence>
<gene>
    <name evidence="1" type="ORF">C436_19011</name>
    <name evidence="2" type="ORF">KDQ40_17795</name>
</gene>
<reference evidence="2" key="2">
    <citation type="submission" date="2021-04" db="EMBL/GenBank/DDBJ databases">
        <title>Complete Genome sequence and Methylome Analysis of the Haloarchaeon Haloarcula sinaiiensis.</title>
        <authorList>
            <person name="Fomenkov A."/>
            <person name="DasSarma P."/>
            <person name="DasSarma S."/>
            <person name="Roberts R.J."/>
        </authorList>
    </citation>
    <scope>NUCLEOTIDE SEQUENCE</scope>
    <source>
        <strain evidence="2">ATCC 33800</strain>
        <plasmid evidence="2">pHsi540</plasmid>
    </source>
</reference>
<evidence type="ECO:0000313" key="3">
    <source>
        <dbReference type="Proteomes" id="UP000011659"/>
    </source>
</evidence>
<evidence type="ECO:0000313" key="4">
    <source>
        <dbReference type="Proteomes" id="UP000682967"/>
    </source>
</evidence>
<dbReference type="AlphaFoldDB" id="M0JK80"/>
<dbReference type="SUPFAM" id="SSF46785">
    <property type="entry name" value="Winged helix' DNA-binding domain"/>
    <property type="match status" value="1"/>
</dbReference>
<accession>M0JK80</accession>
<dbReference type="Proteomes" id="UP000011659">
    <property type="component" value="Unassembled WGS sequence"/>
</dbReference>
<evidence type="ECO:0008006" key="5">
    <source>
        <dbReference type="Google" id="ProtNLM"/>
    </source>
</evidence>
<reference evidence="1 3" key="1">
    <citation type="journal article" date="2014" name="PLoS Genet.">
        <title>Phylogenetically driven sequencing of extremely halophilic archaea reveals strategies for static and dynamic osmo-response.</title>
        <authorList>
            <person name="Becker E.A."/>
            <person name="Seitzer P.M."/>
            <person name="Tritt A."/>
            <person name="Larsen D."/>
            <person name="Krusor M."/>
            <person name="Yao A.I."/>
            <person name="Wu D."/>
            <person name="Madern D."/>
            <person name="Eisen J.A."/>
            <person name="Darling A.E."/>
            <person name="Facciotti M.T."/>
        </authorList>
    </citation>
    <scope>NUCLEOTIDE SEQUENCE [LARGE SCALE GENOMIC DNA]</scope>
    <source>
        <strain evidence="1 3">ATCC 33800</strain>
    </source>
</reference>
<organism evidence="1 3">
    <name type="scientific">Haloarcula marismortui ATCC 33800</name>
    <dbReference type="NCBI Taxonomy" id="662476"/>
    <lineage>
        <taxon>Archaea</taxon>
        <taxon>Methanobacteriati</taxon>
        <taxon>Methanobacteriota</taxon>
        <taxon>Stenosarchaea group</taxon>
        <taxon>Halobacteria</taxon>
        <taxon>Halobacteriales</taxon>
        <taxon>Haloarculaceae</taxon>
        <taxon>Haloarcula</taxon>
    </lineage>
</organism>
<geneLocation type="plasmid" evidence="2 4">
    <name>pHsi540</name>
</geneLocation>
<dbReference type="Proteomes" id="UP000682967">
    <property type="component" value="Plasmid pHsi540"/>
</dbReference>
<dbReference type="EMBL" id="AOLR01000046">
    <property type="protein sequence ID" value="EMA09517.1"/>
    <property type="molecule type" value="Genomic_DNA"/>
</dbReference>
<dbReference type="EMBL" id="CP073368">
    <property type="protein sequence ID" value="QUJ74298.1"/>
    <property type="molecule type" value="Genomic_DNA"/>
</dbReference>
<dbReference type="RefSeq" id="WP_004966388.1">
    <property type="nucleotide sequence ID" value="NZ_AOLR01000046.1"/>
</dbReference>
<protein>
    <recommendedName>
        <fullName evidence="5">ArsR family transcriptional regulator</fullName>
    </recommendedName>
</protein>
<dbReference type="InterPro" id="IPR036390">
    <property type="entry name" value="WH_DNA-bd_sf"/>
</dbReference>
<keyword evidence="2" id="KW-0614">Plasmid</keyword>
<name>M0JK80_9EURY</name>